<feature type="chain" id="PRO_5012241988" description="Fimbrial-type adhesion domain-containing protein" evidence="5">
    <location>
        <begin position="27"/>
        <end position="197"/>
    </location>
</feature>
<dbReference type="InterPro" id="IPR000259">
    <property type="entry name" value="Adhesion_dom_fimbrial"/>
</dbReference>
<dbReference type="EMBL" id="CP014136">
    <property type="protein sequence ID" value="ATA19141.1"/>
    <property type="molecule type" value="Genomic_DNA"/>
</dbReference>
<keyword evidence="3 5" id="KW-0732">Signal</keyword>
<evidence type="ECO:0000259" key="6">
    <source>
        <dbReference type="Pfam" id="PF00419"/>
    </source>
</evidence>
<accession>A0A250AZ62</accession>
<evidence type="ECO:0000256" key="5">
    <source>
        <dbReference type="SAM" id="SignalP"/>
    </source>
</evidence>
<feature type="domain" description="Fimbrial-type adhesion" evidence="6">
    <location>
        <begin position="38"/>
        <end position="196"/>
    </location>
</feature>
<organism evidence="7 8">
    <name type="scientific">Gibbsiella quercinecans</name>
    <dbReference type="NCBI Taxonomy" id="929813"/>
    <lineage>
        <taxon>Bacteria</taxon>
        <taxon>Pseudomonadati</taxon>
        <taxon>Pseudomonadota</taxon>
        <taxon>Gammaproteobacteria</taxon>
        <taxon>Enterobacterales</taxon>
        <taxon>Yersiniaceae</taxon>
        <taxon>Gibbsiella</taxon>
    </lineage>
</organism>
<dbReference type="AlphaFoldDB" id="A0A250AZ62"/>
<dbReference type="PROSITE" id="PS51257">
    <property type="entry name" value="PROKAR_LIPOPROTEIN"/>
    <property type="match status" value="1"/>
</dbReference>
<dbReference type="SUPFAM" id="SSF49401">
    <property type="entry name" value="Bacterial adhesins"/>
    <property type="match status" value="1"/>
</dbReference>
<dbReference type="PANTHER" id="PTHR33420:SF3">
    <property type="entry name" value="FIMBRIAL SUBUNIT ELFA"/>
    <property type="match status" value="1"/>
</dbReference>
<dbReference type="Gene3D" id="2.60.40.1090">
    <property type="entry name" value="Fimbrial-type adhesion domain"/>
    <property type="match status" value="1"/>
</dbReference>
<feature type="signal peptide" evidence="5">
    <location>
        <begin position="1"/>
        <end position="26"/>
    </location>
</feature>
<dbReference type="PANTHER" id="PTHR33420">
    <property type="entry name" value="FIMBRIAL SUBUNIT ELFA-RELATED"/>
    <property type="match status" value="1"/>
</dbReference>
<gene>
    <name evidence="7" type="ORF">AWC35_07135</name>
</gene>
<evidence type="ECO:0000256" key="4">
    <source>
        <dbReference type="ARBA" id="ARBA00023263"/>
    </source>
</evidence>
<dbReference type="GO" id="GO:0009289">
    <property type="term" value="C:pilus"/>
    <property type="evidence" value="ECO:0007669"/>
    <property type="project" value="UniProtKB-SubCell"/>
</dbReference>
<protein>
    <recommendedName>
        <fullName evidence="6">Fimbrial-type adhesion domain-containing protein</fullName>
    </recommendedName>
</protein>
<name>A0A250AZ62_9GAMM</name>
<proteinExistence type="inferred from homology"/>
<keyword evidence="4" id="KW-0281">Fimbrium</keyword>
<evidence type="ECO:0000256" key="1">
    <source>
        <dbReference type="ARBA" id="ARBA00004561"/>
    </source>
</evidence>
<dbReference type="OrthoDB" id="8656135at2"/>
<evidence type="ECO:0000313" key="7">
    <source>
        <dbReference type="EMBL" id="ATA19141.1"/>
    </source>
</evidence>
<comment type="similarity">
    <text evidence="2">Belongs to the fimbrial protein family.</text>
</comment>
<reference evidence="7 8" key="1">
    <citation type="submission" date="2016-01" db="EMBL/GenBank/DDBJ databases">
        <authorList>
            <person name="Oliw E.H."/>
        </authorList>
    </citation>
    <scope>NUCLEOTIDE SEQUENCE [LARGE SCALE GENOMIC DNA]</scope>
    <source>
        <strain evidence="7 8">FRB97</strain>
    </source>
</reference>
<keyword evidence="8" id="KW-1185">Reference proteome</keyword>
<dbReference type="Proteomes" id="UP000217182">
    <property type="component" value="Chromosome"/>
</dbReference>
<dbReference type="InterPro" id="IPR036937">
    <property type="entry name" value="Adhesion_dom_fimbrial_sf"/>
</dbReference>
<evidence type="ECO:0000313" key="8">
    <source>
        <dbReference type="Proteomes" id="UP000217182"/>
    </source>
</evidence>
<dbReference type="KEGG" id="gqu:AWC35_07135"/>
<dbReference type="RefSeq" id="WP_095845743.1">
    <property type="nucleotide sequence ID" value="NZ_CP014136.1"/>
</dbReference>
<evidence type="ECO:0000256" key="3">
    <source>
        <dbReference type="ARBA" id="ARBA00022729"/>
    </source>
</evidence>
<dbReference type="InterPro" id="IPR050263">
    <property type="entry name" value="Bact_Fimbrial_Adh_Pro"/>
</dbReference>
<sequence>MSVARYFKLSIVTLLAVGCLLPKESAAVTTSASGGGTITFSGAVTKGTCNWEGDSPDFTVKLDPITRSELGTTVGLADAKKVAFDLVLYNACEFPYMTTMVDGGIYFTGSNVSDDRLYLKNDYGTARGVGIAITSDGATILPMNRISSTQDGTVHFDYDYTLAKGTIHFYAHYYNYGGENISTGSVITSVIYYMDYV</sequence>
<dbReference type="InterPro" id="IPR008966">
    <property type="entry name" value="Adhesion_dom_sf"/>
</dbReference>
<evidence type="ECO:0000256" key="2">
    <source>
        <dbReference type="ARBA" id="ARBA00006671"/>
    </source>
</evidence>
<comment type="subcellular location">
    <subcellularLocation>
        <location evidence="1">Fimbrium</location>
    </subcellularLocation>
</comment>
<dbReference type="GO" id="GO:0043709">
    <property type="term" value="P:cell adhesion involved in single-species biofilm formation"/>
    <property type="evidence" value="ECO:0007669"/>
    <property type="project" value="TreeGrafter"/>
</dbReference>
<dbReference type="Pfam" id="PF00419">
    <property type="entry name" value="Fimbrial"/>
    <property type="match status" value="1"/>
</dbReference>